<dbReference type="GO" id="GO:0019905">
    <property type="term" value="F:syntaxin binding"/>
    <property type="evidence" value="ECO:0007669"/>
    <property type="project" value="InterPro"/>
</dbReference>
<comment type="similarity">
    <text evidence="1">Belongs to the taxilin family.</text>
</comment>
<evidence type="ECO:0000256" key="1">
    <source>
        <dbReference type="ARBA" id="ARBA00009550"/>
    </source>
</evidence>
<evidence type="ECO:0000256" key="3">
    <source>
        <dbReference type="SAM" id="MobiDB-lite"/>
    </source>
</evidence>
<name>A0A7R9FGV6_9NEOP</name>
<feature type="compositionally biased region" description="Low complexity" evidence="3">
    <location>
        <begin position="535"/>
        <end position="592"/>
    </location>
</feature>
<dbReference type="EMBL" id="OE000287">
    <property type="protein sequence ID" value="CAD7453251.1"/>
    <property type="molecule type" value="Genomic_DNA"/>
</dbReference>
<keyword evidence="2" id="KW-0175">Coiled coil</keyword>
<gene>
    <name evidence="4" type="ORF">TTEB3V08_LOCUS1400</name>
</gene>
<feature type="compositionally biased region" description="Basic and acidic residues" evidence="3">
    <location>
        <begin position="79"/>
        <end position="97"/>
    </location>
</feature>
<dbReference type="Pfam" id="PF09728">
    <property type="entry name" value="Taxilin"/>
    <property type="match status" value="1"/>
</dbReference>
<evidence type="ECO:0000313" key="4">
    <source>
        <dbReference type="EMBL" id="CAD7453251.1"/>
    </source>
</evidence>
<dbReference type="Gene3D" id="1.10.287.70">
    <property type="match status" value="1"/>
</dbReference>
<dbReference type="InterPro" id="IPR026183">
    <property type="entry name" value="Taxilin_fam"/>
</dbReference>
<feature type="region of interest" description="Disordered" evidence="3">
    <location>
        <begin position="75"/>
        <end position="97"/>
    </location>
</feature>
<reference evidence="4" key="1">
    <citation type="submission" date="2020-11" db="EMBL/GenBank/DDBJ databases">
        <authorList>
            <person name="Tran Van P."/>
        </authorList>
    </citation>
    <scope>NUCLEOTIDE SEQUENCE</scope>
</reference>
<feature type="coiled-coil region" evidence="2">
    <location>
        <begin position="284"/>
        <end position="325"/>
    </location>
</feature>
<evidence type="ECO:0000256" key="2">
    <source>
        <dbReference type="SAM" id="Coils"/>
    </source>
</evidence>
<feature type="compositionally biased region" description="Polar residues" evidence="3">
    <location>
        <begin position="1"/>
        <end position="10"/>
    </location>
</feature>
<accession>A0A7R9FGV6</accession>
<protein>
    <submittedName>
        <fullName evidence="4">Uncharacterized protein</fullName>
    </submittedName>
</protein>
<feature type="region of interest" description="Disordered" evidence="3">
    <location>
        <begin position="1197"/>
        <end position="1224"/>
    </location>
</feature>
<organism evidence="4">
    <name type="scientific">Timema tahoe</name>
    <dbReference type="NCBI Taxonomy" id="61484"/>
    <lineage>
        <taxon>Eukaryota</taxon>
        <taxon>Metazoa</taxon>
        <taxon>Ecdysozoa</taxon>
        <taxon>Arthropoda</taxon>
        <taxon>Hexapoda</taxon>
        <taxon>Insecta</taxon>
        <taxon>Pterygota</taxon>
        <taxon>Neoptera</taxon>
        <taxon>Polyneoptera</taxon>
        <taxon>Phasmatodea</taxon>
        <taxon>Timematodea</taxon>
        <taxon>Timematoidea</taxon>
        <taxon>Timematidae</taxon>
        <taxon>Timema</taxon>
    </lineage>
</organism>
<feature type="region of interest" description="Disordered" evidence="3">
    <location>
        <begin position="702"/>
        <end position="736"/>
    </location>
</feature>
<sequence length="1544" mass="170244">METLDQNNAPVNIEPVASSAQEIQSQRIPMESSQGLCPHGYEEYQPCAVLAVSVAESVVSAPTWPLTLSLQAKSPAEVSARKSTRDEKSRKKDDKSVEQVLRALNSLETTEEKLAAMCKKYTDIVDENRKMQVRACRFITIVDLSQVSIKQTEKRLSLVYREKEQLQTEHSKAVLTRSRLESLCRELQRQNKAVKDESLLKIREEEEKRKEVSGKFQTTLAEITTLMQQNNEKNTKLREDNLEMTKKFKSVCEQYELREQQVEKISRQMQLEAQLADAKLAQAKMEMAADKETLLREKKQLLTELKDYQNRCQDLQATEINLRSQITLYTDKYDEFQNALSRSNEVFGGFKGEMDKMSKKICKLEKETSSWKQRWEKSHQALLEMAADKQQRDEELKRATRQLEQLQKLCRTLQSERTALISQLKALGNNAVGLREEDATVSAPGLSEELQKTCEKLTETLGQLHSASTNCCKTEDCAAKKLAHTKSLAQKTKPRVEVAKPPIAAAKLPVEAAKPPIKAAKLLVEAAKPPVKAAKPLTEAAKPPAEAAKPPIEASKPPIEAAKPPVEASKPPIEAAKPPAEATKPPAESAKPLAESAKPPAESAKPLAESAKPPVEATKPPVEATKPPVEATKPPVEADKPPFEAIKPPVETVIPLAEVAKSPAKAVKPTSKVVKPPVEMTKPLAEMTNLPVEVAKALAEVAKPSAEKSPTKAVKPLTEVAKPPAEKSPAKAVKPPSKAVKPLVEMAKPQAEVVKPLATTTNLMVEAAKPLAEMTNLMIEVTKPLAEITNSSTETTRALIEENILSNETDALLAEAMETLAKAADPQQPSDLGPRPQCGTSIKQNIADSSESLDVTSVDTTSLNLLETSLNNPLVSPLHESLHNVTLVKEITSRASEDSTAVPDTLLPLLAAADKHEPINKINVPQSTVDSRFQDVYEVTGSESDNNKFNPVVVSLSDSEVKEKSLVAEKEESFIEVPIVLTSPEPNGGKADSIREEKVPEVSTCGKGSKSEVKPISNGHITAVPVTSVAPNKPVAHDNKVKSEKHSQIETGASKITLPELDTGNSGKRGPVRRCLACPGVGSVSNEWASVSSRWVGVPGRGSANPAFAQHGRHSVPCAGTSGNSYGLHDSIDLYTITGWTSVAEIFELSSAYHWRDLHFLVVISLNSTQPELFDDVLSHVHRNSVPVLTLENFTGRSTFNHDSDGEEYEEEEEEETETSTADNDYEEINYNIEEEHDFTPLKRVDTGENSVGFIFFVREVTDRCFVDSDFTNYPFWNSRAFILLVITEPVGQEPETIVKMFQGCWDKHSILNLAVVCERNISPRREIHSYDILDKDGHFRAGDVALEIFRILFSGGTERQPKYFVQRFFIFWCFLYSLIISNAYQGSLTSYLTEEHFYSDINTLEEARDTELKIAVIASPDDLDDLKGEAIMEDEFLVSLLPRLRFFSNETEALEMVALHRNIVKIVDLDLGRIEMICYVVISKNSPFLSRLNVLTVRLSEGGGGRAVSISIGLARAGIAKLHSGTGIFGRAYDFANNFVTVL</sequence>
<proteinExistence type="inferred from homology"/>
<feature type="coiled-coil region" evidence="2">
    <location>
        <begin position="149"/>
        <end position="197"/>
    </location>
</feature>
<feature type="compositionally biased region" description="Acidic residues" evidence="3">
    <location>
        <begin position="1205"/>
        <end position="1224"/>
    </location>
</feature>
<dbReference type="PANTHER" id="PTHR16127:SF13">
    <property type="entry name" value="GH01188P"/>
    <property type="match status" value="1"/>
</dbReference>
<feature type="region of interest" description="Disordered" evidence="3">
    <location>
        <begin position="1"/>
        <end position="25"/>
    </location>
</feature>
<feature type="coiled-coil region" evidence="2">
    <location>
        <begin position="386"/>
        <end position="423"/>
    </location>
</feature>
<feature type="region of interest" description="Disordered" evidence="3">
    <location>
        <begin position="535"/>
        <end position="644"/>
    </location>
</feature>
<dbReference type="PANTHER" id="PTHR16127">
    <property type="entry name" value="TAXILIN"/>
    <property type="match status" value="1"/>
</dbReference>